<evidence type="ECO:0000256" key="5">
    <source>
        <dbReference type="ARBA" id="ARBA00022801"/>
    </source>
</evidence>
<evidence type="ECO:0000313" key="15">
    <source>
        <dbReference type="Proteomes" id="UP000092462"/>
    </source>
</evidence>
<evidence type="ECO:0000256" key="1">
    <source>
        <dbReference type="ARBA" id="ARBA00004477"/>
    </source>
</evidence>
<evidence type="ECO:0000256" key="3">
    <source>
        <dbReference type="ARBA" id="ARBA00022670"/>
    </source>
</evidence>
<dbReference type="GO" id="GO:0004222">
    <property type="term" value="F:metalloendopeptidase activity"/>
    <property type="evidence" value="ECO:0007669"/>
    <property type="project" value="InterPro"/>
</dbReference>
<keyword evidence="6" id="KW-0256">Endoplasmic reticulum</keyword>
<evidence type="ECO:0000256" key="9">
    <source>
        <dbReference type="ARBA" id="ARBA00032607"/>
    </source>
</evidence>
<evidence type="ECO:0000259" key="13">
    <source>
        <dbReference type="Pfam" id="PF02517"/>
    </source>
</evidence>
<dbReference type="EC" id="3.4.26.1" evidence="11"/>
<dbReference type="VEuPathDB" id="VectorBase:PPAPM1_007646"/>
<reference evidence="14" key="1">
    <citation type="submission" date="2022-08" db="UniProtKB">
        <authorList>
            <consortium name="EnsemblMetazoa"/>
        </authorList>
    </citation>
    <scope>IDENTIFICATION</scope>
    <source>
        <strain evidence="14">Israel</strain>
    </source>
</reference>
<keyword evidence="15" id="KW-1185">Reference proteome</keyword>
<dbReference type="GO" id="GO:0005789">
    <property type="term" value="C:endoplasmic reticulum membrane"/>
    <property type="evidence" value="ECO:0007669"/>
    <property type="project" value="UniProtKB-SubCell"/>
</dbReference>
<keyword evidence="5" id="KW-0378">Hydrolase</keyword>
<sequence>MELISPTKSVGSCLVLSIIYVASLYVWSSKEKRDHPTTILKRFLSVFLVMTISPLFLYIFSSQNLLSRVTLWEAMGFRRDGAYVAFFIPLTLTALLFLGPISMQVYSGVWKLYFRPTYWLSSFSDILWLRNHVVAPLSEEFTFRACMLPLLLQSFTPTVAIFLVPLFFAVAHFHHIIERLRSGMDVKTAVTISCFQFSYTYIFGIYSAYLFTKTGHFIAPFVAHAFCNHMGFPDLVELSSQPNPKKRLLQLLYVVGLVSWIVLLPIATKPTMYANPLYDHYL</sequence>
<dbReference type="InterPro" id="IPR039731">
    <property type="entry name" value="Rce1"/>
</dbReference>
<comment type="similarity">
    <text evidence="2">Belongs to the peptidase U48 family.</text>
</comment>
<keyword evidence="7" id="KW-1133">Transmembrane helix</keyword>
<dbReference type="EnsemblMetazoa" id="PPAI001995-RA">
    <property type="protein sequence ID" value="PPAI001995-PA"/>
    <property type="gene ID" value="PPAI001995"/>
</dbReference>
<evidence type="ECO:0000256" key="2">
    <source>
        <dbReference type="ARBA" id="ARBA00006897"/>
    </source>
</evidence>
<dbReference type="GO" id="GO:0071586">
    <property type="term" value="P:CAAX-box protein processing"/>
    <property type="evidence" value="ECO:0007669"/>
    <property type="project" value="InterPro"/>
</dbReference>
<proteinExistence type="inferred from homology"/>
<name>A0A1B0D3S2_PHLPP</name>
<feature type="domain" description="CAAX prenyl protease 2/Lysostaphin resistance protein A-like" evidence="13">
    <location>
        <begin position="126"/>
        <end position="230"/>
    </location>
</feature>
<dbReference type="EMBL" id="AJVK01023686">
    <property type="status" value="NOT_ANNOTATED_CDS"/>
    <property type="molecule type" value="Genomic_DNA"/>
</dbReference>
<keyword evidence="8" id="KW-0472">Membrane</keyword>
<dbReference type="AlphaFoldDB" id="A0A1B0D3S2"/>
<evidence type="ECO:0000256" key="7">
    <source>
        <dbReference type="ARBA" id="ARBA00022989"/>
    </source>
</evidence>
<accession>A0A1B0D3S2</accession>
<dbReference type="VEuPathDB" id="VectorBase:PPAI001995"/>
<keyword evidence="4" id="KW-0812">Transmembrane</keyword>
<dbReference type="InterPro" id="IPR003675">
    <property type="entry name" value="Rce1/LyrA-like_dom"/>
</dbReference>
<evidence type="ECO:0000256" key="4">
    <source>
        <dbReference type="ARBA" id="ARBA00022692"/>
    </source>
</evidence>
<dbReference type="Proteomes" id="UP000092462">
    <property type="component" value="Unassembled WGS sequence"/>
</dbReference>
<evidence type="ECO:0000256" key="6">
    <source>
        <dbReference type="ARBA" id="ARBA00022824"/>
    </source>
</evidence>
<evidence type="ECO:0000313" key="14">
    <source>
        <dbReference type="EnsemblMetazoa" id="PPAI001995-PA"/>
    </source>
</evidence>
<dbReference type="PANTHER" id="PTHR13046:SF0">
    <property type="entry name" value="CAAX PRENYL PROTEASE 2"/>
    <property type="match status" value="1"/>
</dbReference>
<evidence type="ECO:0000256" key="10">
    <source>
        <dbReference type="ARBA" id="ARBA00047280"/>
    </source>
</evidence>
<comment type="catalytic activity">
    <reaction evidence="10">
        <text>Hydrolyzes the peptide bond -P2-(S-farnesyl or geranylgeranyl)C-P1'-P2'-P3'-COOH where P1' and P2' are amino acids with aliphatic sidechains and P3' is any C-terminal residue.</text>
        <dbReference type="EC" id="3.4.26.1"/>
    </reaction>
</comment>
<evidence type="ECO:0000256" key="11">
    <source>
        <dbReference type="ARBA" id="ARBA00049729"/>
    </source>
</evidence>
<keyword evidence="3" id="KW-0645">Protease</keyword>
<evidence type="ECO:0000256" key="12">
    <source>
        <dbReference type="ARBA" id="ARBA00049763"/>
    </source>
</evidence>
<evidence type="ECO:0000256" key="8">
    <source>
        <dbReference type="ARBA" id="ARBA00023136"/>
    </source>
</evidence>
<protein>
    <recommendedName>
        <fullName evidence="12">CAAX prenyl protease 2</fullName>
        <ecNumber evidence="11">3.4.26.1</ecNumber>
    </recommendedName>
    <alternativeName>
        <fullName evidence="9">Farnesylated proteins-converting enzyme 2</fullName>
    </alternativeName>
</protein>
<dbReference type="Pfam" id="PF02517">
    <property type="entry name" value="Rce1-like"/>
    <property type="match status" value="1"/>
</dbReference>
<dbReference type="PANTHER" id="PTHR13046">
    <property type="entry name" value="PROTEASE U48 CAAX PRENYL PROTEASE RCE1"/>
    <property type="match status" value="1"/>
</dbReference>
<organism evidence="14 15">
    <name type="scientific">Phlebotomus papatasi</name>
    <name type="common">Sandfly</name>
    <dbReference type="NCBI Taxonomy" id="29031"/>
    <lineage>
        <taxon>Eukaryota</taxon>
        <taxon>Metazoa</taxon>
        <taxon>Ecdysozoa</taxon>
        <taxon>Arthropoda</taxon>
        <taxon>Hexapoda</taxon>
        <taxon>Insecta</taxon>
        <taxon>Pterygota</taxon>
        <taxon>Neoptera</taxon>
        <taxon>Endopterygota</taxon>
        <taxon>Diptera</taxon>
        <taxon>Nematocera</taxon>
        <taxon>Psychodoidea</taxon>
        <taxon>Psychodidae</taxon>
        <taxon>Phlebotomus</taxon>
        <taxon>Phlebotomus</taxon>
    </lineage>
</organism>
<comment type="subcellular location">
    <subcellularLocation>
        <location evidence="1">Endoplasmic reticulum membrane</location>
        <topology evidence="1">Multi-pass membrane protein</topology>
    </subcellularLocation>
</comment>